<feature type="transmembrane region" description="Helical" evidence="1">
    <location>
        <begin position="431"/>
        <end position="452"/>
    </location>
</feature>
<feature type="transmembrane region" description="Helical" evidence="1">
    <location>
        <begin position="882"/>
        <end position="905"/>
    </location>
</feature>
<dbReference type="InterPro" id="IPR017852">
    <property type="entry name" value="GPI_EtnP_transferase_1_C"/>
</dbReference>
<keyword evidence="1" id="KW-0472">Membrane</keyword>
<feature type="transmembrane region" description="Helical" evidence="1">
    <location>
        <begin position="670"/>
        <end position="691"/>
    </location>
</feature>
<feature type="transmembrane region" description="Helical" evidence="1">
    <location>
        <begin position="582"/>
        <end position="600"/>
    </location>
</feature>
<dbReference type="PANTHER" id="PTHR12250">
    <property type="entry name" value="PHOSPHATIDYLINOSITOL GLYCAN, CLASS N"/>
    <property type="match status" value="1"/>
</dbReference>
<feature type="transmembrane region" description="Helical" evidence="1">
    <location>
        <begin position="606"/>
        <end position="628"/>
    </location>
</feature>
<keyword evidence="1 3" id="KW-0808">Transferase</keyword>
<comment type="function">
    <text evidence="1">Ethanolamine phosphate transferase involved in glycosylphosphatidylinositol-anchor biosynthesis. Transfers ethanolamine phosphate to the first alpha-1,4-linked mannose of the glycosylphosphatidylinositol precursor of GPI-anchor.</text>
</comment>
<proteinExistence type="inferred from homology"/>
<keyword evidence="1" id="KW-0812">Transmembrane</keyword>
<feature type="transmembrane region" description="Helical" evidence="1">
    <location>
        <begin position="533"/>
        <end position="553"/>
    </location>
</feature>
<dbReference type="PANTHER" id="PTHR12250:SF0">
    <property type="entry name" value="GPI ETHANOLAMINE PHOSPHATE TRANSFERASE 1"/>
    <property type="match status" value="1"/>
</dbReference>
<dbReference type="GO" id="GO:0005789">
    <property type="term" value="C:endoplasmic reticulum membrane"/>
    <property type="evidence" value="ECO:0007669"/>
    <property type="project" value="UniProtKB-SubCell"/>
</dbReference>
<evidence type="ECO:0000259" key="2">
    <source>
        <dbReference type="PROSITE" id="PS50878"/>
    </source>
</evidence>
<accession>A0ABC9WHA3</accession>
<dbReference type="EC" id="2.-.-.-" evidence="1"/>
<dbReference type="EMBL" id="BAAFJT010000002">
    <property type="protein sequence ID" value="GAB0183682.1"/>
    <property type="molecule type" value="Genomic_DNA"/>
</dbReference>
<dbReference type="GO" id="GO:0006506">
    <property type="term" value="P:GPI anchor biosynthetic process"/>
    <property type="evidence" value="ECO:0007669"/>
    <property type="project" value="UniProtKB-KW"/>
</dbReference>
<evidence type="ECO:0000313" key="4">
    <source>
        <dbReference type="Proteomes" id="UP001623348"/>
    </source>
</evidence>
<keyword evidence="1" id="KW-1133">Transmembrane helix</keyword>
<dbReference type="Pfam" id="PF04987">
    <property type="entry name" value="PigN"/>
    <property type="match status" value="1"/>
</dbReference>
<reference evidence="3 4" key="1">
    <citation type="submission" date="2024-06" db="EMBL/GenBank/DDBJ databases">
        <title>The draft genome of Grus japonensis, version 3.</title>
        <authorList>
            <person name="Nabeshima K."/>
            <person name="Suzuki S."/>
            <person name="Onuma M."/>
        </authorList>
    </citation>
    <scope>NUCLEOTIDE SEQUENCE [LARGE SCALE GENOMIC DNA]</scope>
    <source>
        <strain evidence="3 4">451A</strain>
    </source>
</reference>
<keyword evidence="1" id="KW-0256">Endoplasmic reticulum</keyword>
<dbReference type="Proteomes" id="UP001623348">
    <property type="component" value="Unassembled WGS sequence"/>
</dbReference>
<keyword evidence="1" id="KW-0337">GPI-anchor biosynthesis</keyword>
<feature type="domain" description="Reverse transcriptase" evidence="2">
    <location>
        <begin position="1"/>
        <end position="221"/>
    </location>
</feature>
<evidence type="ECO:0000256" key="1">
    <source>
        <dbReference type="RuleBase" id="RU367138"/>
    </source>
</evidence>
<dbReference type="Pfam" id="PF00078">
    <property type="entry name" value="RVT_1"/>
    <property type="match status" value="1"/>
</dbReference>
<feature type="transmembrane region" description="Helical" evidence="1">
    <location>
        <begin position="720"/>
        <end position="736"/>
    </location>
</feature>
<protein>
    <recommendedName>
        <fullName evidence="1">GPI ethanolamine phosphate transferase 1</fullName>
        <ecNumber evidence="1">2.-.-.-</ecNumber>
    </recommendedName>
</protein>
<feature type="transmembrane region" description="Helical" evidence="1">
    <location>
        <begin position="777"/>
        <end position="795"/>
    </location>
</feature>
<feature type="transmembrane region" description="Helical" evidence="1">
    <location>
        <begin position="850"/>
        <end position="870"/>
    </location>
</feature>
<keyword evidence="4" id="KW-1185">Reference proteome</keyword>
<comment type="similarity">
    <text evidence="1">Belongs to the PIGG/PIGN/PIGO family. PIGN subfamily.</text>
</comment>
<dbReference type="CDD" id="cd01650">
    <property type="entry name" value="RT_nLTR_like"/>
    <property type="match status" value="1"/>
</dbReference>
<organism evidence="3 4">
    <name type="scientific">Grus japonensis</name>
    <name type="common">Japanese crane</name>
    <name type="synonym">Red-crowned crane</name>
    <dbReference type="NCBI Taxonomy" id="30415"/>
    <lineage>
        <taxon>Eukaryota</taxon>
        <taxon>Metazoa</taxon>
        <taxon>Chordata</taxon>
        <taxon>Craniata</taxon>
        <taxon>Vertebrata</taxon>
        <taxon>Euteleostomi</taxon>
        <taxon>Archelosauria</taxon>
        <taxon>Archosauria</taxon>
        <taxon>Dinosauria</taxon>
        <taxon>Saurischia</taxon>
        <taxon>Theropoda</taxon>
        <taxon>Coelurosauria</taxon>
        <taxon>Aves</taxon>
        <taxon>Neognathae</taxon>
        <taxon>Neoaves</taxon>
        <taxon>Gruiformes</taxon>
        <taxon>Gruidae</taxon>
        <taxon>Grus</taxon>
    </lineage>
</organism>
<feature type="transmembrane region" description="Helical" evidence="1">
    <location>
        <begin position="559"/>
        <end position="575"/>
    </location>
</feature>
<dbReference type="PRINTS" id="PR01345">
    <property type="entry name" value="CERVTRCPTASE"/>
</dbReference>
<dbReference type="InterPro" id="IPR007070">
    <property type="entry name" value="GPI_EtnP_transferase_1"/>
</dbReference>
<comment type="subcellular location">
    <subcellularLocation>
        <location evidence="1">Endoplasmic reticulum membrane</location>
        <topology evidence="1">Multi-pass membrane protein</topology>
    </subcellularLocation>
</comment>
<comment type="caution">
    <text evidence="3">The sequence shown here is derived from an EMBL/GenBank/DDBJ whole genome shotgun (WGS) entry which is preliminary data.</text>
</comment>
<name>A0ABC9WHA3_GRUJA</name>
<comment type="pathway">
    <text evidence="1">Glycolipid biosynthesis; glycosylphosphatidylinositol-anchor biosynthesis.</text>
</comment>
<sequence length="921" mass="104774">MEQILLEAMLRHMENKEVIGDSQHGFTQGKSCLTNLMAFYDGVTASVDKGRAADVIYLDLCNAFDTVPHDILKSKLERHGLDGWTTQWIRNWLDGRTQRVVVNGSMSKWRSVTSGVPQRLVLGPGLFNIFVGDMDSGIECTFSKFADDTKLCGVVDMLEGRDAIQRDLDRLERWACANRMKFNKAKCKVLHVGQANPKHDYRLGEEWVESSPEEKDLGALVDEKLSMTQQCALAAQKANRVLGSIKRGVTSRSREVILLLYSALVRPHLEYCVQLWGPQYRRDMELLERVQRRATKLIRGLEHLSYEDRLRELGLFSLEKRRLQGDLTAAFQYLKGAYRKAGEGLFMRECSDRTRGNGFKLKEGRFRLDVRKKFFTVRVVRPLSDSEQINFLKKTRLYIQQQRYDEAVSLCKTLINLALEGLSYYHTYDRLFLGLSIAMGFVGWTTYVILVIIKTHTNLTKTVQTNNKESTVLFYGFAFVGMIIVFFLLIQTCPWTYYVYCLLPVPLWYAVVRELPVIQDLATNLLSLHIGQSIGFLLVCTLGIEILVFSFFYRSTLTVGLLVFAGWPVITQLWVQAKTTALIWTLLCVLLAIFPLMPVLGREPNVPLVIAAGLLTLLISCFSLAPLCKSENKYRNNEDMKVHFYQVLSIALSTYVVSSTHDSLKNKQGLPVLNQIISWMTLVSSSVLPLLSPTFLFQRLLSILLSVMSTYLLLSTGYEALFPLVLSGLMFVWIYMEQEALQHYGLSLKPKLAVFNFAYATDITQFRQLHLDDVRRSFFFVFFIVTAFFGTGNIASVNSFDPASVYCFLTVFSPFTMGGLLVLKVVIPFVLVSCAFEAVQVTTQLSSKSLFLIVLVISDIMALHFFFLVKDYGSWLDIGTSISHYVLVMSLTIFMMLMNGLAQLLTTKRLEFPRRTKHHST</sequence>
<dbReference type="GO" id="GO:0051377">
    <property type="term" value="F:mannose-ethanolamine phosphotransferase activity"/>
    <property type="evidence" value="ECO:0007669"/>
    <property type="project" value="UniProtKB-UniRule"/>
</dbReference>
<feature type="transmembrane region" description="Helical" evidence="1">
    <location>
        <begin position="472"/>
        <end position="489"/>
    </location>
</feature>
<feature type="transmembrane region" description="Helical" evidence="1">
    <location>
        <begin position="815"/>
        <end position="838"/>
    </location>
</feature>
<evidence type="ECO:0000313" key="3">
    <source>
        <dbReference type="EMBL" id="GAB0183682.1"/>
    </source>
</evidence>
<dbReference type="PROSITE" id="PS50878">
    <property type="entry name" value="RT_POL"/>
    <property type="match status" value="1"/>
</dbReference>
<dbReference type="AlphaFoldDB" id="A0ABC9WHA3"/>
<dbReference type="InterPro" id="IPR000477">
    <property type="entry name" value="RT_dom"/>
</dbReference>
<feature type="transmembrane region" description="Helical" evidence="1">
    <location>
        <begin position="495"/>
        <end position="512"/>
    </location>
</feature>
<gene>
    <name evidence="3" type="ORF">GRJ2_000833500</name>
</gene>